<sequence length="173" mass="19914">MLVKILKVSTDDLVGATIQNGRPIQLPSIQQGWRFNFDRLIKSTPNATAFILVSEETPQVIEGCLIFQMKQKQIPYMAYVEVGPHNRGNQKKYDYVAGCLIAFACRQSFIHGKDHHQGWLTFDVMEEDPKDQLKLMAVYSNKYGAVRFEGEETTMYIMPANGEKLIEQYLYRK</sequence>
<dbReference type="AlphaFoldDB" id="A0A4R8DTS4"/>
<organism evidence="1 2">
    <name type="scientific">Dinghuibacter silviterrae</name>
    <dbReference type="NCBI Taxonomy" id="1539049"/>
    <lineage>
        <taxon>Bacteria</taxon>
        <taxon>Pseudomonadati</taxon>
        <taxon>Bacteroidota</taxon>
        <taxon>Chitinophagia</taxon>
        <taxon>Chitinophagales</taxon>
        <taxon>Chitinophagaceae</taxon>
        <taxon>Dinghuibacter</taxon>
    </lineage>
</organism>
<dbReference type="RefSeq" id="WP_133992282.1">
    <property type="nucleotide sequence ID" value="NZ_SODV01000001.1"/>
</dbReference>
<keyword evidence="2" id="KW-1185">Reference proteome</keyword>
<dbReference type="Proteomes" id="UP000294498">
    <property type="component" value="Unassembled WGS sequence"/>
</dbReference>
<name>A0A4R8DTS4_9BACT</name>
<reference evidence="1 2" key="1">
    <citation type="submission" date="2019-03" db="EMBL/GenBank/DDBJ databases">
        <title>Genomic Encyclopedia of Type Strains, Phase IV (KMG-IV): sequencing the most valuable type-strain genomes for metagenomic binning, comparative biology and taxonomic classification.</title>
        <authorList>
            <person name="Goeker M."/>
        </authorList>
    </citation>
    <scope>NUCLEOTIDE SEQUENCE [LARGE SCALE GENOMIC DNA]</scope>
    <source>
        <strain evidence="1 2">DSM 100059</strain>
    </source>
</reference>
<gene>
    <name evidence="1" type="ORF">EDB95_1556</name>
</gene>
<dbReference type="EMBL" id="SODV01000001">
    <property type="protein sequence ID" value="TDX00531.1"/>
    <property type="molecule type" value="Genomic_DNA"/>
</dbReference>
<evidence type="ECO:0000313" key="1">
    <source>
        <dbReference type="EMBL" id="TDX00531.1"/>
    </source>
</evidence>
<comment type="caution">
    <text evidence="1">The sequence shown here is derived from an EMBL/GenBank/DDBJ whole genome shotgun (WGS) entry which is preliminary data.</text>
</comment>
<protein>
    <submittedName>
        <fullName evidence="1">Uncharacterized protein</fullName>
    </submittedName>
</protein>
<proteinExistence type="predicted"/>
<evidence type="ECO:0000313" key="2">
    <source>
        <dbReference type="Proteomes" id="UP000294498"/>
    </source>
</evidence>
<dbReference type="OrthoDB" id="956078at2"/>
<accession>A0A4R8DTS4</accession>